<feature type="transmembrane region" description="Helical" evidence="1">
    <location>
        <begin position="111"/>
        <end position="138"/>
    </location>
</feature>
<dbReference type="Proteomes" id="UP001204953">
    <property type="component" value="Unassembled WGS sequence"/>
</dbReference>
<gene>
    <name evidence="2" type="ORF">NJ959_17575</name>
</gene>
<dbReference type="EMBL" id="JAMZMM010000180">
    <property type="protein sequence ID" value="MCP2730244.1"/>
    <property type="molecule type" value="Genomic_DNA"/>
</dbReference>
<organism evidence="2 3">
    <name type="scientific">Limnofasciculus baicalensis BBK-W-15</name>
    <dbReference type="NCBI Taxonomy" id="2699891"/>
    <lineage>
        <taxon>Bacteria</taxon>
        <taxon>Bacillati</taxon>
        <taxon>Cyanobacteriota</taxon>
        <taxon>Cyanophyceae</taxon>
        <taxon>Coleofasciculales</taxon>
        <taxon>Coleofasciculaceae</taxon>
        <taxon>Limnofasciculus</taxon>
        <taxon>Limnofasciculus baicalensis</taxon>
    </lineage>
</organism>
<feature type="transmembrane region" description="Helical" evidence="1">
    <location>
        <begin position="73"/>
        <end position="91"/>
    </location>
</feature>
<protein>
    <submittedName>
        <fullName evidence="2">Uncharacterized protein</fullName>
    </submittedName>
</protein>
<evidence type="ECO:0000313" key="2">
    <source>
        <dbReference type="EMBL" id="MCP2730244.1"/>
    </source>
</evidence>
<dbReference type="AlphaFoldDB" id="A0AAE3KND8"/>
<keyword evidence="1" id="KW-1133">Transmembrane helix</keyword>
<keyword evidence="1" id="KW-0472">Membrane</keyword>
<feature type="transmembrane region" description="Helical" evidence="1">
    <location>
        <begin position="7"/>
        <end position="25"/>
    </location>
</feature>
<comment type="caution">
    <text evidence="2">The sequence shown here is derived from an EMBL/GenBank/DDBJ whole genome shotgun (WGS) entry which is preliminary data.</text>
</comment>
<keyword evidence="3" id="KW-1185">Reference proteome</keyword>
<reference evidence="2" key="1">
    <citation type="submission" date="2022-06" db="EMBL/GenBank/DDBJ databases">
        <title>New cyanobacteria of genus Symplocastrum in benthos of Lake Baikal.</title>
        <authorList>
            <person name="Sorokovikova E."/>
            <person name="Tikhonova I."/>
            <person name="Krasnopeev A."/>
            <person name="Evseev P."/>
            <person name="Gladkikh A."/>
            <person name="Belykh O."/>
        </authorList>
    </citation>
    <scope>NUCLEOTIDE SEQUENCE</scope>
    <source>
        <strain evidence="2">BBK-W-15</strain>
    </source>
</reference>
<keyword evidence="1" id="KW-0812">Transmembrane</keyword>
<feature type="transmembrane region" description="Helical" evidence="1">
    <location>
        <begin position="31"/>
        <end position="53"/>
    </location>
</feature>
<sequence length="141" mass="15728">MIRTNIWIVFCIYTIYALISTPLFFVTSGGWISIFFYIGIAGIFYIISTILLFVSATNRTARRKTNVKIKLRLLLVILGLQVFVVVFNYGSCGQEICAEGFLPGILAEASLPIILSPPFVVVVFALLLYLGFLSLFLFDIA</sequence>
<evidence type="ECO:0000313" key="3">
    <source>
        <dbReference type="Proteomes" id="UP001204953"/>
    </source>
</evidence>
<name>A0AAE3KND8_9CYAN</name>
<evidence type="ECO:0000256" key="1">
    <source>
        <dbReference type="SAM" id="Phobius"/>
    </source>
</evidence>
<accession>A0AAE3KND8</accession>
<proteinExistence type="predicted"/>
<dbReference type="RefSeq" id="WP_254013006.1">
    <property type="nucleotide sequence ID" value="NZ_JAMZMM010000180.1"/>
</dbReference>